<dbReference type="Pfam" id="PF02631">
    <property type="entry name" value="RecX_HTH2"/>
    <property type="match status" value="1"/>
</dbReference>
<dbReference type="PANTHER" id="PTHR33602">
    <property type="entry name" value="REGULATORY PROTEIN RECX FAMILY PROTEIN"/>
    <property type="match status" value="1"/>
</dbReference>
<dbReference type="InterPro" id="IPR003783">
    <property type="entry name" value="Regulatory_RecX"/>
</dbReference>
<dbReference type="Proteomes" id="UP000265962">
    <property type="component" value="Unassembled WGS sequence"/>
</dbReference>
<dbReference type="InterPro" id="IPR053924">
    <property type="entry name" value="RecX_HTH_2nd"/>
</dbReference>
<dbReference type="InterPro" id="IPR053926">
    <property type="entry name" value="RecX_HTH_1st"/>
</dbReference>
<reference evidence="11" key="1">
    <citation type="submission" date="2018-02" db="EMBL/GenBank/DDBJ databases">
        <authorList>
            <person name="Hornung B."/>
        </authorList>
    </citation>
    <scope>NUCLEOTIDE SEQUENCE [LARGE SCALE GENOMIC DNA]</scope>
</reference>
<dbReference type="GO" id="GO:0006282">
    <property type="term" value="P:regulation of DNA repair"/>
    <property type="evidence" value="ECO:0007669"/>
    <property type="project" value="UniProtKB-UniRule"/>
</dbReference>
<evidence type="ECO:0000256" key="4">
    <source>
        <dbReference type="ARBA" id="ARBA00022490"/>
    </source>
</evidence>
<feature type="domain" description="RecX third three-helical" evidence="8">
    <location>
        <begin position="126"/>
        <end position="165"/>
    </location>
</feature>
<comment type="function">
    <text evidence="5">Modulates RecA activity.</text>
</comment>
<evidence type="ECO:0000313" key="11">
    <source>
        <dbReference type="Proteomes" id="UP000265962"/>
    </source>
</evidence>
<accession>A0A375I2Z2</accession>
<evidence type="ECO:0000256" key="2">
    <source>
        <dbReference type="ARBA" id="ARBA00009695"/>
    </source>
</evidence>
<dbReference type="InterPro" id="IPR053925">
    <property type="entry name" value="RecX_HTH_3rd"/>
</dbReference>
<organism evidence="10 11">
    <name type="scientific">Propionibacterium ruminifibrarum</name>
    <dbReference type="NCBI Taxonomy" id="1962131"/>
    <lineage>
        <taxon>Bacteria</taxon>
        <taxon>Bacillati</taxon>
        <taxon>Actinomycetota</taxon>
        <taxon>Actinomycetes</taxon>
        <taxon>Propionibacteriales</taxon>
        <taxon>Propionibacteriaceae</taxon>
        <taxon>Propionibacterium</taxon>
    </lineage>
</organism>
<feature type="domain" description="RecX second three-helical" evidence="7">
    <location>
        <begin position="76"/>
        <end position="117"/>
    </location>
</feature>
<dbReference type="HAMAP" id="MF_01114">
    <property type="entry name" value="RecX"/>
    <property type="match status" value="1"/>
</dbReference>
<evidence type="ECO:0000256" key="6">
    <source>
        <dbReference type="SAM" id="MobiDB-lite"/>
    </source>
</evidence>
<dbReference type="Gene3D" id="1.10.10.10">
    <property type="entry name" value="Winged helix-like DNA-binding domain superfamily/Winged helix DNA-binding domain"/>
    <property type="match status" value="2"/>
</dbReference>
<name>A0A375I2Z2_9ACTN</name>
<evidence type="ECO:0000259" key="9">
    <source>
        <dbReference type="Pfam" id="PF21982"/>
    </source>
</evidence>
<dbReference type="PANTHER" id="PTHR33602:SF1">
    <property type="entry name" value="REGULATORY PROTEIN RECX FAMILY PROTEIN"/>
    <property type="match status" value="1"/>
</dbReference>
<dbReference type="Pfam" id="PF21982">
    <property type="entry name" value="RecX_HTH1"/>
    <property type="match status" value="1"/>
</dbReference>
<protein>
    <recommendedName>
        <fullName evidence="3 5">Regulatory protein RecX</fullName>
    </recommendedName>
</protein>
<dbReference type="Pfam" id="PF21981">
    <property type="entry name" value="RecX_HTH3"/>
    <property type="match status" value="1"/>
</dbReference>
<dbReference type="InterPro" id="IPR036388">
    <property type="entry name" value="WH-like_DNA-bd_sf"/>
</dbReference>
<dbReference type="AlphaFoldDB" id="A0A375I2Z2"/>
<dbReference type="GO" id="GO:0005737">
    <property type="term" value="C:cytoplasm"/>
    <property type="evidence" value="ECO:0007669"/>
    <property type="project" value="UniProtKB-SubCell"/>
</dbReference>
<evidence type="ECO:0000256" key="5">
    <source>
        <dbReference type="HAMAP-Rule" id="MF_01114"/>
    </source>
</evidence>
<evidence type="ECO:0000313" key="10">
    <source>
        <dbReference type="EMBL" id="SPF67669.1"/>
    </source>
</evidence>
<sequence length="179" mass="19733">MSTVSSEPAPRRAGGGGDDEPDADPVEVTRQIALRRLDRRDYSRGELTEYLVRRRGCDRGDVDEVLDRLESVGLVDDRRFAEAWAASRRRSRRLSASAIARELRAKQVSNEIITETLAALDPGSEAATALDLARSRARGMRGLDRRTAHRRLAAALARKGYGPSVSFDAADRALSELED</sequence>
<keyword evidence="11" id="KW-1185">Reference proteome</keyword>
<keyword evidence="4 5" id="KW-0963">Cytoplasm</keyword>
<evidence type="ECO:0000259" key="7">
    <source>
        <dbReference type="Pfam" id="PF02631"/>
    </source>
</evidence>
<comment type="subcellular location">
    <subcellularLocation>
        <location evidence="1 5">Cytoplasm</location>
    </subcellularLocation>
</comment>
<comment type="similarity">
    <text evidence="2 5">Belongs to the RecX family.</text>
</comment>
<dbReference type="EMBL" id="OMOH01000002">
    <property type="protein sequence ID" value="SPF67669.1"/>
    <property type="molecule type" value="Genomic_DNA"/>
</dbReference>
<evidence type="ECO:0000256" key="1">
    <source>
        <dbReference type="ARBA" id="ARBA00004496"/>
    </source>
</evidence>
<evidence type="ECO:0000256" key="3">
    <source>
        <dbReference type="ARBA" id="ARBA00018111"/>
    </source>
</evidence>
<feature type="region of interest" description="Disordered" evidence="6">
    <location>
        <begin position="1"/>
        <end position="26"/>
    </location>
</feature>
<evidence type="ECO:0000259" key="8">
    <source>
        <dbReference type="Pfam" id="PF21981"/>
    </source>
</evidence>
<feature type="domain" description="RecX first three-helical" evidence="9">
    <location>
        <begin position="30"/>
        <end position="69"/>
    </location>
</feature>
<dbReference type="OrthoDB" id="5244465at2"/>
<proteinExistence type="inferred from homology"/>
<gene>
    <name evidence="5" type="primary">recX</name>
    <name evidence="10" type="ORF">PROPJV5_0626</name>
</gene>